<evidence type="ECO:0000313" key="1">
    <source>
        <dbReference type="EMBL" id="DAF64360.1"/>
    </source>
</evidence>
<dbReference type="EMBL" id="BK032858">
    <property type="protein sequence ID" value="DAF64360.1"/>
    <property type="molecule type" value="Genomic_DNA"/>
</dbReference>
<organism evidence="1">
    <name type="scientific">Podoviridae sp. cttot15</name>
    <dbReference type="NCBI Taxonomy" id="2827751"/>
    <lineage>
        <taxon>Viruses</taxon>
        <taxon>Duplodnaviria</taxon>
        <taxon>Heunggongvirae</taxon>
        <taxon>Uroviricota</taxon>
        <taxon>Caudoviricetes</taxon>
    </lineage>
</organism>
<protein>
    <submittedName>
        <fullName evidence="1">Uncharacterized protein</fullName>
    </submittedName>
</protein>
<accession>A0A8S5TMG3</accession>
<proteinExistence type="predicted"/>
<reference evidence="1" key="1">
    <citation type="journal article" date="2021" name="Proc. Natl. Acad. Sci. U.S.A.">
        <title>A Catalog of Tens of Thousands of Viruses from Human Metagenomes Reveals Hidden Associations with Chronic Diseases.</title>
        <authorList>
            <person name="Tisza M.J."/>
            <person name="Buck C.B."/>
        </authorList>
    </citation>
    <scope>NUCLEOTIDE SEQUENCE</scope>
    <source>
        <strain evidence="1">Cttot15</strain>
    </source>
</reference>
<sequence>MIGVVFCLRLMICRVTLRRVFLLIIRCGRLVVLCVW</sequence>
<name>A0A8S5TMG3_9CAUD</name>